<gene>
    <name evidence="3" type="ORF">F4148_18740</name>
</gene>
<proteinExistence type="predicted"/>
<feature type="domain" description="DUF2344" evidence="2">
    <location>
        <begin position="20"/>
        <end position="206"/>
    </location>
</feature>
<feature type="compositionally biased region" description="Basic residues" evidence="1">
    <location>
        <begin position="261"/>
        <end position="273"/>
    </location>
</feature>
<reference evidence="3" key="1">
    <citation type="submission" date="2019-09" db="EMBL/GenBank/DDBJ databases">
        <title>Characterisation of the sponge microbiome using genome-centric metagenomics.</title>
        <authorList>
            <person name="Engelberts J.P."/>
            <person name="Robbins S.J."/>
            <person name="De Goeij J.M."/>
            <person name="Aranda M."/>
            <person name="Bell S.C."/>
            <person name="Webster N.S."/>
        </authorList>
    </citation>
    <scope>NUCLEOTIDE SEQUENCE</scope>
    <source>
        <strain evidence="3">SB0675_bin_29</strain>
    </source>
</reference>
<dbReference type="InterPro" id="IPR018768">
    <property type="entry name" value="DUF2344"/>
</dbReference>
<feature type="region of interest" description="Disordered" evidence="1">
    <location>
        <begin position="248"/>
        <end position="296"/>
    </location>
</feature>
<dbReference type="AlphaFoldDB" id="A0A6B1G5K5"/>
<organism evidence="3">
    <name type="scientific">Caldilineaceae bacterium SB0675_bin_29</name>
    <dbReference type="NCBI Taxonomy" id="2605266"/>
    <lineage>
        <taxon>Bacteria</taxon>
        <taxon>Bacillati</taxon>
        <taxon>Chloroflexota</taxon>
        <taxon>Caldilineae</taxon>
        <taxon>Caldilineales</taxon>
        <taxon>Caldilineaceae</taxon>
    </lineage>
</organism>
<name>A0A6B1G5K5_9CHLR</name>
<sequence>MNANALPQPPISPEEHPRQRVRFTYEKGEAIKFISHQDESRLWERTLRRADLPLLYKRGFNPQPHIQFAAPLGLGMTGVRELLDVAFCPPVPLDELSMRIREKLPPGVRLLDASEVPFKTVSPQSLTIGADYTILIYADAGEVSERELEEKIEAFFEKEEVWRERERHGQRYSYNLRPLVLELRYTGFDAAAAEHRIFMRVQMRPGATGRPDELVDALGFDDYARTLRRERIYFSDCEEDQALFTTYPVISQDEISPERPRPRRKGRKRRRRSGAQPKADKQTNQPFAQKAADEFD</sequence>
<comment type="caution">
    <text evidence="3">The sequence shown here is derived from an EMBL/GenBank/DDBJ whole genome shotgun (WGS) entry which is preliminary data.</text>
</comment>
<dbReference type="NCBIfam" id="TIGR03936">
    <property type="entry name" value="sam_1_link_chp"/>
    <property type="match status" value="1"/>
</dbReference>
<evidence type="ECO:0000259" key="2">
    <source>
        <dbReference type="Pfam" id="PF10105"/>
    </source>
</evidence>
<protein>
    <submittedName>
        <fullName evidence="3">DUF2344 domain-containing protein</fullName>
    </submittedName>
</protein>
<accession>A0A6B1G5K5</accession>
<evidence type="ECO:0000313" key="3">
    <source>
        <dbReference type="EMBL" id="MYH63690.1"/>
    </source>
</evidence>
<evidence type="ECO:0000256" key="1">
    <source>
        <dbReference type="SAM" id="MobiDB-lite"/>
    </source>
</evidence>
<dbReference type="Pfam" id="PF10105">
    <property type="entry name" value="DUF2344"/>
    <property type="match status" value="1"/>
</dbReference>
<dbReference type="EMBL" id="VYDA01000662">
    <property type="protein sequence ID" value="MYH63690.1"/>
    <property type="molecule type" value="Genomic_DNA"/>
</dbReference>